<evidence type="ECO:0000256" key="6">
    <source>
        <dbReference type="ARBA" id="ARBA00023004"/>
    </source>
</evidence>
<evidence type="ECO:0000256" key="1">
    <source>
        <dbReference type="ARBA" id="ARBA00022448"/>
    </source>
</evidence>
<evidence type="ECO:0000256" key="3">
    <source>
        <dbReference type="ARBA" id="ARBA00022723"/>
    </source>
</evidence>
<organism evidence="9 10">
    <name type="scientific">Methanobacterium congolense</name>
    <dbReference type="NCBI Taxonomy" id="118062"/>
    <lineage>
        <taxon>Archaea</taxon>
        <taxon>Methanobacteriati</taxon>
        <taxon>Methanobacteriota</taxon>
        <taxon>Methanomada group</taxon>
        <taxon>Methanobacteria</taxon>
        <taxon>Methanobacteriales</taxon>
        <taxon>Methanobacteriaceae</taxon>
        <taxon>Methanobacterium</taxon>
    </lineage>
</organism>
<sequence length="143" mass="15735">MKELVSRPELCEDCGRCERICPKNAIRVVDSVPLHCLHCAEDRAPCMTVCPEDAISEVDGAIIINEDDCIGCGLCRDACPVGAIHIDEAGIAKKCNLCIEREVPLCVSVCPTEALKACSEDVISEKREKLAKELERVKMIMKY</sequence>
<evidence type="ECO:0000256" key="5">
    <source>
        <dbReference type="ARBA" id="ARBA00022982"/>
    </source>
</evidence>
<keyword evidence="10" id="KW-1185">Reference proteome</keyword>
<dbReference type="GeneID" id="30412630"/>
<dbReference type="EMBL" id="LT607756">
    <property type="protein sequence ID" value="SCG86343.1"/>
    <property type="molecule type" value="Genomic_DNA"/>
</dbReference>
<evidence type="ECO:0000313" key="9">
    <source>
        <dbReference type="EMBL" id="SCG86343.1"/>
    </source>
</evidence>
<keyword evidence="7" id="KW-0411">Iron-sulfur</keyword>
<evidence type="ECO:0000313" key="10">
    <source>
        <dbReference type="Proteomes" id="UP000094707"/>
    </source>
</evidence>
<keyword evidence="4" id="KW-0677">Repeat</keyword>
<dbReference type="InterPro" id="IPR017896">
    <property type="entry name" value="4Fe4S_Fe-S-bd"/>
</dbReference>
<keyword evidence="6" id="KW-0408">Iron</keyword>
<proteinExistence type="predicted"/>
<evidence type="ECO:0000256" key="2">
    <source>
        <dbReference type="ARBA" id="ARBA00022485"/>
    </source>
</evidence>
<keyword evidence="1" id="KW-0813">Transport</keyword>
<dbReference type="PATRIC" id="fig|129848.4.peg.1830"/>
<dbReference type="InterPro" id="IPR017900">
    <property type="entry name" value="4Fe4S_Fe_S_CS"/>
</dbReference>
<keyword evidence="5" id="KW-0249">Electron transport</keyword>
<dbReference type="Gene3D" id="3.30.70.20">
    <property type="match status" value="3"/>
</dbReference>
<dbReference type="GO" id="GO:0016491">
    <property type="term" value="F:oxidoreductase activity"/>
    <property type="evidence" value="ECO:0007669"/>
    <property type="project" value="UniProtKB-ARBA"/>
</dbReference>
<dbReference type="RefSeq" id="WP_071908057.1">
    <property type="nucleotide sequence ID" value="NZ_LT607756.1"/>
</dbReference>
<dbReference type="Proteomes" id="UP000094707">
    <property type="component" value="Chromosome I"/>
</dbReference>
<dbReference type="PROSITE" id="PS51379">
    <property type="entry name" value="4FE4S_FER_2"/>
    <property type="match status" value="2"/>
</dbReference>
<dbReference type="OrthoDB" id="2837at2157"/>
<protein>
    <recommendedName>
        <fullName evidence="8">4Fe-4S ferredoxin-type domain-containing protein</fullName>
    </recommendedName>
</protein>
<dbReference type="SUPFAM" id="SSF54862">
    <property type="entry name" value="4Fe-4S ferredoxins"/>
    <property type="match status" value="1"/>
</dbReference>
<reference evidence="9 10" key="1">
    <citation type="submission" date="2016-08" db="EMBL/GenBank/DDBJ databases">
        <authorList>
            <person name="Seilhamer J.J."/>
        </authorList>
    </citation>
    <scope>NUCLEOTIDE SEQUENCE [LARGE SCALE GENOMIC DNA]</scope>
    <source>
        <strain evidence="9">Buetzberg</strain>
    </source>
</reference>
<dbReference type="InterPro" id="IPR050572">
    <property type="entry name" value="Fe-S_Ferredoxin"/>
</dbReference>
<dbReference type="KEGG" id="mcub:MCBB_1792"/>
<keyword evidence="3" id="KW-0479">Metal-binding</keyword>
<dbReference type="PANTHER" id="PTHR43687:SF6">
    <property type="entry name" value="L-ASPARTATE SEMIALDEHYDE SULFURTRANSFERASE IRON-SULFUR SUBUNIT"/>
    <property type="match status" value="1"/>
</dbReference>
<gene>
    <name evidence="9" type="ORF">MCBB_1792</name>
</gene>
<dbReference type="PROSITE" id="PS00198">
    <property type="entry name" value="4FE4S_FER_1"/>
    <property type="match status" value="1"/>
</dbReference>
<dbReference type="Pfam" id="PF00037">
    <property type="entry name" value="Fer4"/>
    <property type="match status" value="2"/>
</dbReference>
<name>A0A1D3L453_9EURY</name>
<dbReference type="STRING" id="118062.MCBB_1792"/>
<dbReference type="PANTHER" id="PTHR43687">
    <property type="entry name" value="ADENYLYLSULFATE REDUCTASE, BETA SUBUNIT"/>
    <property type="match status" value="1"/>
</dbReference>
<keyword evidence="2" id="KW-0004">4Fe-4S</keyword>
<feature type="domain" description="4Fe-4S ferredoxin-type" evidence="8">
    <location>
        <begin position="2"/>
        <end position="31"/>
    </location>
</feature>
<dbReference type="GO" id="GO:0046872">
    <property type="term" value="F:metal ion binding"/>
    <property type="evidence" value="ECO:0007669"/>
    <property type="project" value="UniProtKB-KW"/>
</dbReference>
<dbReference type="GO" id="GO:0051539">
    <property type="term" value="F:4 iron, 4 sulfur cluster binding"/>
    <property type="evidence" value="ECO:0007669"/>
    <property type="project" value="UniProtKB-KW"/>
</dbReference>
<evidence type="ECO:0000259" key="8">
    <source>
        <dbReference type="PROSITE" id="PS51379"/>
    </source>
</evidence>
<evidence type="ECO:0000256" key="7">
    <source>
        <dbReference type="ARBA" id="ARBA00023014"/>
    </source>
</evidence>
<accession>A0A1D3L453</accession>
<evidence type="ECO:0000256" key="4">
    <source>
        <dbReference type="ARBA" id="ARBA00022737"/>
    </source>
</evidence>
<feature type="domain" description="4Fe-4S ferredoxin-type" evidence="8">
    <location>
        <begin position="60"/>
        <end position="89"/>
    </location>
</feature>
<dbReference type="AlphaFoldDB" id="A0A1D3L453"/>